<dbReference type="InterPro" id="IPR008030">
    <property type="entry name" value="NmrA-like"/>
</dbReference>
<accession>A0A194XNG4</accession>
<evidence type="ECO:0000256" key="2">
    <source>
        <dbReference type="ARBA" id="ARBA00023002"/>
    </source>
</evidence>
<dbReference type="PANTHER" id="PTHR47706:SF1">
    <property type="entry name" value="CIPA-LIKE, PUTATIVE (AFU_ORTHOLOGUE AFUA_1G12460)-RELATED"/>
    <property type="match status" value="1"/>
</dbReference>
<dbReference type="InParanoid" id="A0A194XNG4"/>
<dbReference type="PANTHER" id="PTHR47706">
    <property type="entry name" value="NMRA-LIKE FAMILY PROTEIN"/>
    <property type="match status" value="1"/>
</dbReference>
<reference evidence="4 5" key="1">
    <citation type="submission" date="2015-10" db="EMBL/GenBank/DDBJ databases">
        <title>Full genome of DAOMC 229536 Phialocephala scopiformis, a fungal endophyte of spruce producing the potent anti-insectan compound rugulosin.</title>
        <authorList>
            <consortium name="DOE Joint Genome Institute"/>
            <person name="Walker A.K."/>
            <person name="Frasz S.L."/>
            <person name="Seifert K.A."/>
            <person name="Miller J.D."/>
            <person name="Mondo S.J."/>
            <person name="Labutti K."/>
            <person name="Lipzen A."/>
            <person name="Dockter R."/>
            <person name="Kennedy M."/>
            <person name="Grigoriev I.V."/>
            <person name="Spatafora J.W."/>
        </authorList>
    </citation>
    <scope>NUCLEOTIDE SEQUENCE [LARGE SCALE GENOMIC DNA]</scope>
    <source>
        <strain evidence="4 5">CBS 120377</strain>
    </source>
</reference>
<dbReference type="InterPro" id="IPR036291">
    <property type="entry name" value="NAD(P)-bd_dom_sf"/>
</dbReference>
<organism evidence="4 5">
    <name type="scientific">Mollisia scopiformis</name>
    <name type="common">Conifer needle endophyte fungus</name>
    <name type="synonym">Phialocephala scopiformis</name>
    <dbReference type="NCBI Taxonomy" id="149040"/>
    <lineage>
        <taxon>Eukaryota</taxon>
        <taxon>Fungi</taxon>
        <taxon>Dikarya</taxon>
        <taxon>Ascomycota</taxon>
        <taxon>Pezizomycotina</taxon>
        <taxon>Leotiomycetes</taxon>
        <taxon>Helotiales</taxon>
        <taxon>Mollisiaceae</taxon>
        <taxon>Mollisia</taxon>
    </lineage>
</organism>
<keyword evidence="1" id="KW-0521">NADP</keyword>
<evidence type="ECO:0000256" key="1">
    <source>
        <dbReference type="ARBA" id="ARBA00022857"/>
    </source>
</evidence>
<dbReference type="SUPFAM" id="SSF51735">
    <property type="entry name" value="NAD(P)-binding Rossmann-fold domains"/>
    <property type="match status" value="1"/>
</dbReference>
<dbReference type="Pfam" id="PF05368">
    <property type="entry name" value="NmrA"/>
    <property type="match status" value="1"/>
</dbReference>
<dbReference type="GeneID" id="28831909"/>
<dbReference type="GO" id="GO:0016491">
    <property type="term" value="F:oxidoreductase activity"/>
    <property type="evidence" value="ECO:0007669"/>
    <property type="project" value="UniProtKB-KW"/>
</dbReference>
<proteinExistence type="predicted"/>
<evidence type="ECO:0000313" key="4">
    <source>
        <dbReference type="EMBL" id="KUJ21698.1"/>
    </source>
</evidence>
<keyword evidence="5" id="KW-1185">Reference proteome</keyword>
<dbReference type="Gene3D" id="3.40.50.720">
    <property type="entry name" value="NAD(P)-binding Rossmann-like Domain"/>
    <property type="match status" value="1"/>
</dbReference>
<gene>
    <name evidence="4" type="ORF">LY89DRAFT_778092</name>
</gene>
<protein>
    <submittedName>
        <fullName evidence="4">NAD(P)-binding protein</fullName>
    </submittedName>
</protein>
<dbReference type="KEGG" id="psco:LY89DRAFT_778092"/>
<dbReference type="AlphaFoldDB" id="A0A194XNG4"/>
<evidence type="ECO:0000259" key="3">
    <source>
        <dbReference type="Pfam" id="PF05368"/>
    </source>
</evidence>
<feature type="domain" description="NmrA-like" evidence="3">
    <location>
        <begin position="5"/>
        <end position="240"/>
    </location>
</feature>
<keyword evidence="2" id="KW-0560">Oxidoreductase</keyword>
<sequence>MSSIQKVAVLGASGNLGQIIVPALLKAGFDVTVISRPGGRGYTQANNDSTDAKAIKVGEAAYDDLQSLTTALRQHDALIEVFNPAATTNDHIIMRAALAAGVKQLITNEFGFDTFHPNAGGLPISASKIEAQRALEEELLKAAADGKPAPLAWTAIITNTWYDFAIRAGFFWLNPTERTITRFGSGNQRVSISRAALSGEAVVAVLHQPERFRNRPVYVASYSVTTNELIALAKEISGESDRLWKVTDVPDLVNFKEQGLALWNEDSKGRKSGVDWRHSQAFMMLSTLQLFDEDNQFGADFSDKLEPGWGESREEFKAHLQQLIEAVGK</sequence>
<dbReference type="EMBL" id="KQ947407">
    <property type="protein sequence ID" value="KUJ21698.1"/>
    <property type="molecule type" value="Genomic_DNA"/>
</dbReference>
<name>A0A194XNG4_MOLSC</name>
<evidence type="ECO:0000313" key="5">
    <source>
        <dbReference type="Proteomes" id="UP000070700"/>
    </source>
</evidence>
<dbReference type="OrthoDB" id="9984533at2759"/>
<dbReference type="RefSeq" id="XP_018076053.1">
    <property type="nucleotide sequence ID" value="XM_018222183.1"/>
</dbReference>
<dbReference type="Proteomes" id="UP000070700">
    <property type="component" value="Unassembled WGS sequence"/>
</dbReference>
<dbReference type="InterPro" id="IPR051609">
    <property type="entry name" value="NmrA/Isoflavone_reductase-like"/>
</dbReference>